<evidence type="ECO:0000256" key="1">
    <source>
        <dbReference type="SAM" id="SignalP"/>
    </source>
</evidence>
<evidence type="ECO:0000313" key="3">
    <source>
        <dbReference type="Proteomes" id="UP000242699"/>
    </source>
</evidence>
<dbReference type="AlphaFoldDB" id="A0A2T2X9M1"/>
<dbReference type="PANTHER" id="PTHR43649">
    <property type="entry name" value="ARABINOSE-BINDING PROTEIN-RELATED"/>
    <property type="match status" value="1"/>
</dbReference>
<keyword evidence="1" id="KW-0732">Signal</keyword>
<dbReference type="PANTHER" id="PTHR43649:SF12">
    <property type="entry name" value="DIACETYLCHITOBIOSE BINDING PROTEIN DASA"/>
    <property type="match status" value="1"/>
</dbReference>
<dbReference type="Pfam" id="PF13416">
    <property type="entry name" value="SBP_bac_8"/>
    <property type="match status" value="1"/>
</dbReference>
<evidence type="ECO:0008006" key="4">
    <source>
        <dbReference type="Google" id="ProtNLM"/>
    </source>
</evidence>
<dbReference type="Proteomes" id="UP000242699">
    <property type="component" value="Unassembled WGS sequence"/>
</dbReference>
<dbReference type="InterPro" id="IPR006059">
    <property type="entry name" value="SBP"/>
</dbReference>
<reference evidence="2 3" key="1">
    <citation type="journal article" date="2014" name="BMC Genomics">
        <title>Comparison of environmental and isolate Sulfobacillus genomes reveals diverse carbon, sulfur, nitrogen, and hydrogen metabolisms.</title>
        <authorList>
            <person name="Justice N.B."/>
            <person name="Norman A."/>
            <person name="Brown C.T."/>
            <person name="Singh A."/>
            <person name="Thomas B.C."/>
            <person name="Banfield J.F."/>
        </authorList>
    </citation>
    <scope>NUCLEOTIDE SEQUENCE [LARGE SCALE GENOMIC DNA]</scope>
    <source>
        <strain evidence="2">AMDSBA1</strain>
    </source>
</reference>
<dbReference type="InterPro" id="IPR050490">
    <property type="entry name" value="Bact_solute-bd_prot1"/>
</dbReference>
<sequence>MHLHQFSRFKSNRLMLTAAATTAAALTLAGCGSTQAQGVKSSSGVETVTLWESHPSQTPAGKTMSALVNKFNSTHHSIHVDLVVTKASHKALGALAAGDAPVLAEISHYDGNFLAAHALESWNPYMGHEISSSLKQSMYPAVWHNGEVNGQHYRLQADAKVSQLTYNKAIFAKVGISHVPTTWTQLAQDVALIKAKDPGVIPLAWKDSSAHILPPMLSNGGHIYKPGSNQKAADFLSSAARSTFSYFRTLYQNKEMIFAHGTQIRADLGSGKLAIADGTSAGYDKALAAVGGKFPVGVFPYPQGSTGHPSNLVQGLGFVLMKGHSSAQYKAAATLVNWFFSPSQQTYWGENSGDPPVTSAGYQQIPSSFLSSHPGLVVASKIMNSPYTISRPIPDSYKEVQASLDTQFFNIVTGRETLSKGLSTLEQQANGYLSGKSAL</sequence>
<dbReference type="EMBL" id="PXYT01000004">
    <property type="protein sequence ID" value="PSR31148.1"/>
    <property type="molecule type" value="Genomic_DNA"/>
</dbReference>
<proteinExistence type="predicted"/>
<organism evidence="2 3">
    <name type="scientific">Sulfobacillus benefaciens</name>
    <dbReference type="NCBI Taxonomy" id="453960"/>
    <lineage>
        <taxon>Bacteria</taxon>
        <taxon>Bacillati</taxon>
        <taxon>Bacillota</taxon>
        <taxon>Clostridia</taxon>
        <taxon>Eubacteriales</taxon>
        <taxon>Clostridiales Family XVII. Incertae Sedis</taxon>
        <taxon>Sulfobacillus</taxon>
    </lineage>
</organism>
<gene>
    <name evidence="2" type="ORF">C7B43_03360</name>
</gene>
<accession>A0A2T2X9M1</accession>
<dbReference type="Gene3D" id="3.40.190.10">
    <property type="entry name" value="Periplasmic binding protein-like II"/>
    <property type="match status" value="1"/>
</dbReference>
<protein>
    <recommendedName>
        <fullName evidence="4">ABC transporter substrate-binding protein</fullName>
    </recommendedName>
</protein>
<name>A0A2T2X9M1_9FIRM</name>
<evidence type="ECO:0000313" key="2">
    <source>
        <dbReference type="EMBL" id="PSR31148.1"/>
    </source>
</evidence>
<feature type="chain" id="PRO_5039147584" description="ABC transporter substrate-binding protein" evidence="1">
    <location>
        <begin position="37"/>
        <end position="439"/>
    </location>
</feature>
<comment type="caution">
    <text evidence="2">The sequence shown here is derived from an EMBL/GenBank/DDBJ whole genome shotgun (WGS) entry which is preliminary data.</text>
</comment>
<dbReference type="SUPFAM" id="SSF53850">
    <property type="entry name" value="Periplasmic binding protein-like II"/>
    <property type="match status" value="1"/>
</dbReference>
<feature type="signal peptide" evidence="1">
    <location>
        <begin position="1"/>
        <end position="36"/>
    </location>
</feature>